<accession>A0A6J8DRV6</accession>
<keyword evidence="2" id="KW-1185">Reference proteome</keyword>
<name>A0A6J8DRV6_MYTCO</name>
<dbReference type="PANTHER" id="PTHR33050:SF7">
    <property type="entry name" value="RIBONUCLEASE H"/>
    <property type="match status" value="1"/>
</dbReference>
<gene>
    <name evidence="1" type="ORF">MCOR_43175</name>
</gene>
<organism evidence="1 2">
    <name type="scientific">Mytilus coruscus</name>
    <name type="common">Sea mussel</name>
    <dbReference type="NCBI Taxonomy" id="42192"/>
    <lineage>
        <taxon>Eukaryota</taxon>
        <taxon>Metazoa</taxon>
        <taxon>Spiralia</taxon>
        <taxon>Lophotrochozoa</taxon>
        <taxon>Mollusca</taxon>
        <taxon>Bivalvia</taxon>
        <taxon>Autobranchia</taxon>
        <taxon>Pteriomorphia</taxon>
        <taxon>Mytilida</taxon>
        <taxon>Mytiloidea</taxon>
        <taxon>Mytilidae</taxon>
        <taxon>Mytilinae</taxon>
        <taxon>Mytilus</taxon>
    </lineage>
</organism>
<dbReference type="SUPFAM" id="SSF56672">
    <property type="entry name" value="DNA/RNA polymerases"/>
    <property type="match status" value="1"/>
</dbReference>
<dbReference type="Proteomes" id="UP000507470">
    <property type="component" value="Unassembled WGS sequence"/>
</dbReference>
<evidence type="ECO:0000313" key="2">
    <source>
        <dbReference type="Proteomes" id="UP000507470"/>
    </source>
</evidence>
<dbReference type="InterPro" id="IPR052055">
    <property type="entry name" value="Hepadnavirus_pol/RT"/>
</dbReference>
<reference evidence="1 2" key="1">
    <citation type="submission" date="2020-06" db="EMBL/GenBank/DDBJ databases">
        <authorList>
            <person name="Li R."/>
            <person name="Bekaert M."/>
        </authorList>
    </citation>
    <scope>NUCLEOTIDE SEQUENCE [LARGE SCALE GENOMIC DNA]</scope>
    <source>
        <strain evidence="2">wild</strain>
    </source>
</reference>
<dbReference type="InterPro" id="IPR043502">
    <property type="entry name" value="DNA/RNA_pol_sf"/>
</dbReference>
<evidence type="ECO:0000313" key="1">
    <source>
        <dbReference type="EMBL" id="CAC5409964.1"/>
    </source>
</evidence>
<sequence length="222" mass="25179">MGVDILNFLDDLAGWDIPSSNDDAYAKLGLILQKCGVEESIEKACPPSTKMIFIGILFDSENMTISIDTQRLSEILQLVSNWLCSTDCTKREVQSLLGKLNFVSQCVCSGRIFVSRLLNWLRDFPDKGKLVIQADFKLDLLWWQEFLPGYNGVSMILSDEFSNPDQLFSVSACLTGCGGWMDGRYFHCSFPEFILDQNLHINLFEMLTIVVALKLWDKLLQI</sequence>
<dbReference type="OrthoDB" id="6045377at2759"/>
<dbReference type="EMBL" id="CACVKT020007653">
    <property type="protein sequence ID" value="CAC5409964.1"/>
    <property type="molecule type" value="Genomic_DNA"/>
</dbReference>
<dbReference type="AlphaFoldDB" id="A0A6J8DRV6"/>
<proteinExistence type="predicted"/>
<protein>
    <submittedName>
        <fullName evidence="1">Uncharacterized protein</fullName>
    </submittedName>
</protein>
<dbReference type="PANTHER" id="PTHR33050">
    <property type="entry name" value="REVERSE TRANSCRIPTASE DOMAIN-CONTAINING PROTEIN"/>
    <property type="match status" value="1"/>
</dbReference>